<comment type="cofactor">
    <cofactor evidence="1">
        <name>Zn(2+)</name>
        <dbReference type="ChEBI" id="CHEBI:29105"/>
    </cofactor>
</comment>
<feature type="compositionally biased region" description="Low complexity" evidence="20">
    <location>
        <begin position="815"/>
        <end position="835"/>
    </location>
</feature>
<evidence type="ECO:0000256" key="13">
    <source>
        <dbReference type="ARBA" id="ARBA00023136"/>
    </source>
</evidence>
<protein>
    <recommendedName>
        <fullName evidence="16">Nuclear pore complex protein Nup153</fullName>
    </recommendedName>
    <alternativeName>
        <fullName evidence="18">153 kDa nucleoporin</fullName>
    </alternativeName>
    <alternativeName>
        <fullName evidence="17">Nucleoporin Nup153</fullName>
    </alternativeName>
</protein>
<feature type="domain" description="RanBP2-type" evidence="21">
    <location>
        <begin position="756"/>
        <end position="785"/>
    </location>
</feature>
<dbReference type="InterPro" id="IPR001876">
    <property type="entry name" value="Znf_RanBP2"/>
</dbReference>
<name>A0ABM1HZE3_POLDO</name>
<dbReference type="GeneID" id="107064798"/>
<dbReference type="PANTHER" id="PTHR23193:SF23">
    <property type="entry name" value="NUCLEAR PORE COMPLEX PROTEIN NUP153"/>
    <property type="match status" value="1"/>
</dbReference>
<evidence type="ECO:0000256" key="18">
    <source>
        <dbReference type="ARBA" id="ARBA00079437"/>
    </source>
</evidence>
<evidence type="ECO:0000256" key="3">
    <source>
        <dbReference type="ARBA" id="ARBA00004567"/>
    </source>
</evidence>
<dbReference type="Gene3D" id="4.10.1060.10">
    <property type="entry name" value="Zinc finger, RanBP2-type"/>
    <property type="match status" value="3"/>
</dbReference>
<feature type="compositionally biased region" description="Basic and acidic residues" evidence="20">
    <location>
        <begin position="790"/>
        <end position="814"/>
    </location>
</feature>
<feature type="region of interest" description="Disordered" evidence="20">
    <location>
        <begin position="1530"/>
        <end position="1551"/>
    </location>
</feature>
<evidence type="ECO:0000256" key="1">
    <source>
        <dbReference type="ARBA" id="ARBA00001947"/>
    </source>
</evidence>
<evidence type="ECO:0000313" key="22">
    <source>
        <dbReference type="Proteomes" id="UP000694924"/>
    </source>
</evidence>
<feature type="compositionally biased region" description="Low complexity" evidence="20">
    <location>
        <begin position="593"/>
        <end position="607"/>
    </location>
</feature>
<feature type="region of interest" description="Disordered" evidence="20">
    <location>
        <begin position="1564"/>
        <end position="1598"/>
    </location>
</feature>
<keyword evidence="14" id="KW-0539">Nucleus</keyword>
<evidence type="ECO:0000256" key="14">
    <source>
        <dbReference type="ARBA" id="ARBA00023242"/>
    </source>
</evidence>
<keyword evidence="8" id="KW-0862">Zinc</keyword>
<dbReference type="Pfam" id="PF00641">
    <property type="entry name" value="Zn_ribbon_RanBP"/>
    <property type="match status" value="1"/>
</dbReference>
<feature type="region of interest" description="Disordered" evidence="20">
    <location>
        <begin position="167"/>
        <end position="201"/>
    </location>
</feature>
<feature type="region of interest" description="Disordered" evidence="20">
    <location>
        <begin position="49"/>
        <end position="123"/>
    </location>
</feature>
<feature type="compositionally biased region" description="Polar residues" evidence="20">
    <location>
        <begin position="1000"/>
        <end position="1025"/>
    </location>
</feature>
<accession>A0ABM1HZE3</accession>
<evidence type="ECO:0000256" key="15">
    <source>
        <dbReference type="ARBA" id="ARBA00060842"/>
    </source>
</evidence>
<gene>
    <name evidence="23" type="primary">LOC107064798</name>
</gene>
<feature type="compositionally biased region" description="Low complexity" evidence="20">
    <location>
        <begin position="528"/>
        <end position="538"/>
    </location>
</feature>
<dbReference type="PROSITE" id="PS50199">
    <property type="entry name" value="ZF_RANBP2_2"/>
    <property type="match status" value="5"/>
</dbReference>
<evidence type="ECO:0000259" key="21">
    <source>
        <dbReference type="PROSITE" id="PS50199"/>
    </source>
</evidence>
<evidence type="ECO:0000256" key="20">
    <source>
        <dbReference type="SAM" id="MobiDB-lite"/>
    </source>
</evidence>
<evidence type="ECO:0000256" key="16">
    <source>
        <dbReference type="ARBA" id="ARBA00068609"/>
    </source>
</evidence>
<keyword evidence="13" id="KW-0472">Membrane</keyword>
<keyword evidence="4" id="KW-0813">Transport</keyword>
<keyword evidence="11" id="KW-0238">DNA-binding</keyword>
<feature type="compositionally biased region" description="Polar residues" evidence="20">
    <location>
        <begin position="49"/>
        <end position="61"/>
    </location>
</feature>
<feature type="compositionally biased region" description="Polar residues" evidence="20">
    <location>
        <begin position="190"/>
        <end position="201"/>
    </location>
</feature>
<feature type="region of interest" description="Disordered" evidence="20">
    <location>
        <begin position="965"/>
        <end position="1043"/>
    </location>
</feature>
<comment type="subcellular location">
    <subcellularLocation>
        <location evidence="2">Nucleus membrane</location>
    </subcellularLocation>
    <subcellularLocation>
        <location evidence="3">Nucleus</location>
        <location evidence="3">Nuclear pore complex</location>
    </subcellularLocation>
</comment>
<dbReference type="InterPro" id="IPR036443">
    <property type="entry name" value="Znf_RanBP2_sf"/>
</dbReference>
<reference evidence="23" key="1">
    <citation type="submission" date="2025-08" db="UniProtKB">
        <authorList>
            <consortium name="RefSeq"/>
        </authorList>
    </citation>
    <scope>IDENTIFICATION</scope>
    <source>
        <tissue evidence="23">Whole body</tissue>
    </source>
</reference>
<feature type="domain" description="RanBP2-type" evidence="21">
    <location>
        <begin position="901"/>
        <end position="930"/>
    </location>
</feature>
<keyword evidence="6 19" id="KW-0863">Zinc-finger</keyword>
<feature type="region of interest" description="Disordered" evidence="20">
    <location>
        <begin position="593"/>
        <end position="640"/>
    </location>
</feature>
<dbReference type="InterPro" id="IPR026054">
    <property type="entry name" value="Nucleoporin"/>
</dbReference>
<keyword evidence="7" id="KW-0509">mRNA transport</keyword>
<feature type="region of interest" description="Disordered" evidence="20">
    <location>
        <begin position="790"/>
        <end position="835"/>
    </location>
</feature>
<feature type="domain" description="RanBP2-type" evidence="21">
    <location>
        <begin position="643"/>
        <end position="672"/>
    </location>
</feature>
<feature type="region of interest" description="Disordered" evidence="20">
    <location>
        <begin position="415"/>
        <end position="437"/>
    </location>
</feature>
<evidence type="ECO:0000256" key="10">
    <source>
        <dbReference type="ARBA" id="ARBA00023010"/>
    </source>
</evidence>
<feature type="region of interest" description="Disordered" evidence="20">
    <location>
        <begin position="1"/>
        <end position="27"/>
    </location>
</feature>
<feature type="region of interest" description="Disordered" evidence="20">
    <location>
        <begin position="525"/>
        <end position="571"/>
    </location>
</feature>
<feature type="compositionally biased region" description="Polar residues" evidence="20">
    <location>
        <begin position="1540"/>
        <end position="1550"/>
    </location>
</feature>
<proteinExistence type="inferred from homology"/>
<keyword evidence="9" id="KW-0653">Protein transport</keyword>
<feature type="domain" description="RanBP2-type" evidence="21">
    <location>
        <begin position="848"/>
        <end position="877"/>
    </location>
</feature>
<feature type="compositionally biased region" description="Low complexity" evidence="20">
    <location>
        <begin position="1026"/>
        <end position="1043"/>
    </location>
</feature>
<evidence type="ECO:0000256" key="9">
    <source>
        <dbReference type="ARBA" id="ARBA00022927"/>
    </source>
</evidence>
<feature type="compositionally biased region" description="Polar residues" evidence="20">
    <location>
        <begin position="968"/>
        <end position="988"/>
    </location>
</feature>
<feature type="compositionally biased region" description="Polar residues" evidence="20">
    <location>
        <begin position="1564"/>
        <end position="1577"/>
    </location>
</feature>
<feature type="region of interest" description="Disordered" evidence="20">
    <location>
        <begin position="1220"/>
        <end position="1239"/>
    </location>
</feature>
<dbReference type="SMART" id="SM00547">
    <property type="entry name" value="ZnF_RBZ"/>
    <property type="match status" value="5"/>
</dbReference>
<organism evidence="22 23">
    <name type="scientific">Polistes dominula</name>
    <name type="common">European paper wasp</name>
    <name type="synonym">Vespa dominula</name>
    <dbReference type="NCBI Taxonomy" id="743375"/>
    <lineage>
        <taxon>Eukaryota</taxon>
        <taxon>Metazoa</taxon>
        <taxon>Ecdysozoa</taxon>
        <taxon>Arthropoda</taxon>
        <taxon>Hexapoda</taxon>
        <taxon>Insecta</taxon>
        <taxon>Pterygota</taxon>
        <taxon>Neoptera</taxon>
        <taxon>Endopterygota</taxon>
        <taxon>Hymenoptera</taxon>
        <taxon>Apocrita</taxon>
        <taxon>Aculeata</taxon>
        <taxon>Vespoidea</taxon>
        <taxon>Vespidae</taxon>
        <taxon>Polistinae</taxon>
        <taxon>Polistini</taxon>
        <taxon>Polistes</taxon>
    </lineage>
</organism>
<evidence type="ECO:0000256" key="12">
    <source>
        <dbReference type="ARBA" id="ARBA00023132"/>
    </source>
</evidence>
<keyword evidence="22" id="KW-1185">Reference proteome</keyword>
<feature type="compositionally biased region" description="Polar residues" evidence="20">
    <location>
        <begin position="16"/>
        <end position="27"/>
    </location>
</feature>
<feature type="domain" description="RanBP2-type" evidence="21">
    <location>
        <begin position="703"/>
        <end position="734"/>
    </location>
</feature>
<dbReference type="Proteomes" id="UP000694924">
    <property type="component" value="Unplaced"/>
</dbReference>
<evidence type="ECO:0000256" key="7">
    <source>
        <dbReference type="ARBA" id="ARBA00022816"/>
    </source>
</evidence>
<keyword evidence="10" id="KW-0811">Translocation</keyword>
<evidence type="ECO:0000256" key="17">
    <source>
        <dbReference type="ARBA" id="ARBA00078197"/>
    </source>
</evidence>
<evidence type="ECO:0000256" key="2">
    <source>
        <dbReference type="ARBA" id="ARBA00004126"/>
    </source>
</evidence>
<feature type="compositionally biased region" description="Low complexity" evidence="20">
    <location>
        <begin position="172"/>
        <end position="189"/>
    </location>
</feature>
<feature type="compositionally biased region" description="Basic and acidic residues" evidence="20">
    <location>
        <begin position="628"/>
        <end position="640"/>
    </location>
</feature>
<feature type="region of interest" description="Disordered" evidence="20">
    <location>
        <begin position="1489"/>
        <end position="1514"/>
    </location>
</feature>
<evidence type="ECO:0000256" key="5">
    <source>
        <dbReference type="ARBA" id="ARBA00022723"/>
    </source>
</evidence>
<feature type="compositionally biased region" description="Polar residues" evidence="20">
    <location>
        <begin position="96"/>
        <end position="105"/>
    </location>
</feature>
<evidence type="ECO:0000256" key="4">
    <source>
        <dbReference type="ARBA" id="ARBA00022448"/>
    </source>
</evidence>
<feature type="compositionally biased region" description="Acidic residues" evidence="20">
    <location>
        <begin position="62"/>
        <end position="73"/>
    </location>
</feature>
<keyword evidence="5" id="KW-0479">Metal-binding</keyword>
<sequence length="1598" mass="172693">MAKSSGNLSSKRSSSHNTKPYDTNNSFVKKVANRVTEFIPPLWISKWFNTSQDNGDVSNDTENLEETEPEEDIEKPPPSKRPRIRTDITHPPGTFSVRSNVVTSHNKTKDHKGKYSTQNDTRDDFLKPAIAGPSGIGHLICSTPTTQLDKPVATQRSDLNLLISTSNNVTANGTDDNSESSESTSGCSSLIPQTNRQEAPSHEVYNSQFANRKRFIDDKLTFTNHLQSPRALFMDNSPRDTVSSHRPSFNASVLTNTLDRTSGLSSPFYSGNTTFGGANAVELYKKNQSKSLLLNTSDIQLKVPKRPNVQVKPSATTVDPSGMSQTARKILEALEHFSSPISDAKKIPIKNTNITSSLDNKKRQREEENESPSTTRVGFRPPTRELVVPTVPTIIKLRRREKLQDTTLAARKIVSAHNNPPPTGEYRLGPDDNRKTKHTGKMKAKALIEDYTEVVNLPNVPLPISSLPNFNFKLPQPTTTTTTEDHSRKEDDFKFASPIKVTQPTENLQSINNFTFSSPINAEDHLKNSSASSSNDNNGPTEIPHFICTSSTAPRPKDGKKGIKKGKSRYSSSDKNALLGLKLARDLTKGIKKTSSLNKSKSSLNVSTEEDTSDKSFNLSANEEMDDSTNKKSENLSEDTTKQEDKWECNECLIRNVNNETRCCSCKALRPKSDVQTTVSQPTSSNATEAKKPETDCFGTHFRISNIKWDCMTCSKTNKLTDFRCVSCNAPQRRNLNQTKTSSTDTTKSESINMDAEKPWECPGCLLKNANYIITCPCCKASKPNYLKDAKEKRDKEKREKEEREKEEREKENNKNIQASASTEEINTTSSNTLQSSNLEIMDKFKPSKNSWECPTCMIRNSDSVTICPCCNTTKPNAKNNQTDKVQELPANGFGDKFKKPEGSWSCDTCMVQNKAENVECVSCSSLKPGCEKSKESTTSTSSNLKFNFGIPASPNNFKFGIDKADNPNKSADSSISSFKFGSTQQSDPGKFTFGIPKGDNNTTTKIDTSTSNIDPKTSVSGFQFNVNSDKTTTNNKSTESLKETNTSFSSSVSKNENSIFSSTTNSSPFVFKMSNTETIISEKKEDSKPAAENITKVTLVPTTSTTESSLFSSKIDNNISLVATTTQNNTLENAPTSTFSFTVPSTIPVSSSTVVSVPATTSLPPYTQHSFTFPDAKTVTQTTTAPTFGQIITTSTTSSSSSSLSNTASTLPTFSFGSTESVGASGTPITTSSTVGGTPITSQMFTSVSKPMSLFNNTDVKTTVAFGTGQTSAPTFATGENKPSLFGAPENKVPVFGSSENKPLFGSSETKMPVFGNTEKTTPVFNAPPPAAAPAATPAATPAFGSQTNNTVLFGSSAPVFGNNNNTNFGGTSAPNIFATTKPNDNNASNIGLFTFGASSNQTTPQGTGFNFSANKNPAETASKPLFTFGSNSTTQQQSNNLFGGSGFNNAAPTNTGSTFTFNAPKPEVPSGFGQPTVAAPLFGGVQNNPNQSTSTFSSTSSTNTGFNFGSTTPATTSGNFTFGRMEQTAAAPSGGGFNFNSAPTTTPTLAFDPNTPPSFNFTGSSGPITTFSAPPSSRKIKKAVRRMRYTANDSQR</sequence>
<dbReference type="PROSITE" id="PS01358">
    <property type="entry name" value="ZF_RANBP2_1"/>
    <property type="match status" value="5"/>
</dbReference>
<evidence type="ECO:0000313" key="23">
    <source>
        <dbReference type="RefSeq" id="XP_015173330.1"/>
    </source>
</evidence>
<evidence type="ECO:0000256" key="6">
    <source>
        <dbReference type="ARBA" id="ARBA00022771"/>
    </source>
</evidence>
<comment type="similarity">
    <text evidence="15">Belongs to the NUP153 family.</text>
</comment>
<feature type="region of interest" description="Disordered" evidence="20">
    <location>
        <begin position="352"/>
        <end position="380"/>
    </location>
</feature>
<feature type="compositionally biased region" description="Low complexity" evidence="20">
    <location>
        <begin position="1494"/>
        <end position="1514"/>
    </location>
</feature>
<feature type="compositionally biased region" description="Basic residues" evidence="20">
    <location>
        <begin position="1580"/>
        <end position="1590"/>
    </location>
</feature>
<keyword evidence="12" id="KW-0906">Nuclear pore complex</keyword>
<evidence type="ECO:0000256" key="19">
    <source>
        <dbReference type="PROSITE-ProRule" id="PRU00322"/>
    </source>
</evidence>
<feature type="compositionally biased region" description="Low complexity" evidence="20">
    <location>
        <begin position="1"/>
        <end position="12"/>
    </location>
</feature>
<dbReference type="SUPFAM" id="SSF90209">
    <property type="entry name" value="Ran binding protein zinc finger-like"/>
    <property type="match status" value="2"/>
</dbReference>
<evidence type="ECO:0000256" key="8">
    <source>
        <dbReference type="ARBA" id="ARBA00022833"/>
    </source>
</evidence>
<dbReference type="RefSeq" id="XP_015173330.1">
    <property type="nucleotide sequence ID" value="XM_015317844.1"/>
</dbReference>
<evidence type="ECO:0000256" key="11">
    <source>
        <dbReference type="ARBA" id="ARBA00023125"/>
    </source>
</evidence>
<dbReference type="PANTHER" id="PTHR23193">
    <property type="entry name" value="NUCLEAR PORE COMPLEX PROTEIN NUP"/>
    <property type="match status" value="1"/>
</dbReference>